<accession>A0A915JVZ6</accession>
<dbReference type="AlphaFoldDB" id="A0A915JVZ6"/>
<protein>
    <submittedName>
        <fullName evidence="2">Uncharacterized protein</fullName>
    </submittedName>
</protein>
<dbReference type="WBParaSite" id="nRc.2.0.1.t30253-RA">
    <property type="protein sequence ID" value="nRc.2.0.1.t30253-RA"/>
    <property type="gene ID" value="nRc.2.0.1.g30253"/>
</dbReference>
<name>A0A915JVZ6_ROMCU</name>
<evidence type="ECO:0000313" key="2">
    <source>
        <dbReference type="WBParaSite" id="nRc.2.0.1.t30253-RA"/>
    </source>
</evidence>
<keyword evidence="1" id="KW-1185">Reference proteome</keyword>
<organism evidence="1 2">
    <name type="scientific">Romanomermis culicivorax</name>
    <name type="common">Nematode worm</name>
    <dbReference type="NCBI Taxonomy" id="13658"/>
    <lineage>
        <taxon>Eukaryota</taxon>
        <taxon>Metazoa</taxon>
        <taxon>Ecdysozoa</taxon>
        <taxon>Nematoda</taxon>
        <taxon>Enoplea</taxon>
        <taxon>Dorylaimia</taxon>
        <taxon>Mermithida</taxon>
        <taxon>Mermithoidea</taxon>
        <taxon>Mermithidae</taxon>
        <taxon>Romanomermis</taxon>
    </lineage>
</organism>
<evidence type="ECO:0000313" key="1">
    <source>
        <dbReference type="Proteomes" id="UP000887565"/>
    </source>
</evidence>
<proteinExistence type="predicted"/>
<reference evidence="2" key="1">
    <citation type="submission" date="2022-11" db="UniProtKB">
        <authorList>
            <consortium name="WormBaseParasite"/>
        </authorList>
    </citation>
    <scope>IDENTIFICATION</scope>
</reference>
<sequence>MTNNMTIIEVFKMVYQTHALPLKMPQWLCAFLTTRDKNGDLASEQTTLRRSSVAISVSCECLRLYLDHPEW</sequence>
<dbReference type="Proteomes" id="UP000887565">
    <property type="component" value="Unplaced"/>
</dbReference>